<dbReference type="OrthoDB" id="882119at2"/>
<evidence type="ECO:0000313" key="1">
    <source>
        <dbReference type="EMBL" id="QCI87110.1"/>
    </source>
</evidence>
<dbReference type="SUPFAM" id="SSF161219">
    <property type="entry name" value="CHY zinc finger-like"/>
    <property type="match status" value="1"/>
</dbReference>
<sequence>MKIKGINLDKKGRCLHYHQTHDIVALKCNDCQQYYACYQCHDELEEHPFSPVSKNDESPILCGNCQQTLNYPQYQIGHCPLCQHPFNTNCQLHANIYFK</sequence>
<dbReference type="GO" id="GO:0045041">
    <property type="term" value="P:protein import into mitochondrial intermembrane space"/>
    <property type="evidence" value="ECO:0007669"/>
    <property type="project" value="TreeGrafter"/>
</dbReference>
<reference evidence="1 2" key="1">
    <citation type="submission" date="2019-04" db="EMBL/GenBank/DDBJ databases">
        <title>Vagococcus sp. nov., isolated from faeces of yaks (Bos grunniens).</title>
        <authorList>
            <person name="Ge Y."/>
        </authorList>
    </citation>
    <scope>NUCLEOTIDE SEQUENCE [LARGE SCALE GENOMIC DNA]</scope>
    <source>
        <strain evidence="1 2">MN-17</strain>
    </source>
</reference>
<dbReference type="Pfam" id="PF05495">
    <property type="entry name" value="zf-CHY"/>
    <property type="match status" value="1"/>
</dbReference>
<gene>
    <name evidence="1" type="ORF">FA707_09215</name>
</gene>
<accession>A0A4D7CZ96</accession>
<dbReference type="KEGG" id="vao:FA707_09215"/>
<dbReference type="RefSeq" id="WP_136953932.1">
    <property type="nucleotide sequence ID" value="NZ_CP039712.1"/>
</dbReference>
<proteinExistence type="predicted"/>
<dbReference type="GO" id="GO:0008270">
    <property type="term" value="F:zinc ion binding"/>
    <property type="evidence" value="ECO:0007669"/>
    <property type="project" value="InterPro"/>
</dbReference>
<dbReference type="InterPro" id="IPR037274">
    <property type="entry name" value="Znf_CHY_sf"/>
</dbReference>
<keyword evidence="2" id="KW-1185">Reference proteome</keyword>
<dbReference type="PROSITE" id="PS51266">
    <property type="entry name" value="ZF_CHY"/>
    <property type="match status" value="1"/>
</dbReference>
<dbReference type="AlphaFoldDB" id="A0A4D7CZ96"/>
<dbReference type="InterPro" id="IPR016694">
    <property type="entry name" value="UCP017292"/>
</dbReference>
<dbReference type="InterPro" id="IPR052604">
    <property type="entry name" value="Mito_Tim_assembly_helper"/>
</dbReference>
<dbReference type="EMBL" id="CP039712">
    <property type="protein sequence ID" value="QCI87110.1"/>
    <property type="molecule type" value="Genomic_DNA"/>
</dbReference>
<dbReference type="PIRSF" id="PIRSF017292">
    <property type="entry name" value="UCP017292_Znf_CHY"/>
    <property type="match status" value="1"/>
</dbReference>
<organism evidence="1 2">
    <name type="scientific">Vagococcus zengguangii</name>
    <dbReference type="NCBI Taxonomy" id="2571750"/>
    <lineage>
        <taxon>Bacteria</taxon>
        <taxon>Bacillati</taxon>
        <taxon>Bacillota</taxon>
        <taxon>Bacilli</taxon>
        <taxon>Lactobacillales</taxon>
        <taxon>Enterococcaceae</taxon>
        <taxon>Vagococcus</taxon>
    </lineage>
</organism>
<protein>
    <submittedName>
        <fullName evidence="1">Uncharacterized protein</fullName>
    </submittedName>
</protein>
<dbReference type="PANTHER" id="PTHR28082:SF1">
    <property type="entry name" value="HELPER OF TIM PROTEIN 13"/>
    <property type="match status" value="1"/>
</dbReference>
<evidence type="ECO:0000313" key="2">
    <source>
        <dbReference type="Proteomes" id="UP000298615"/>
    </source>
</evidence>
<dbReference type="InterPro" id="IPR008913">
    <property type="entry name" value="Znf_CHY"/>
</dbReference>
<name>A0A4D7CZ96_9ENTE</name>
<dbReference type="PANTHER" id="PTHR28082">
    <property type="entry name" value="ZINC FINGER PROTEIN"/>
    <property type="match status" value="1"/>
</dbReference>
<dbReference type="Proteomes" id="UP000298615">
    <property type="component" value="Chromosome"/>
</dbReference>